<evidence type="ECO:0000313" key="1">
    <source>
        <dbReference type="EMBL" id="GAA0150083.1"/>
    </source>
</evidence>
<sequence>MEREIQPLEINETWDVVELLARTRPIGCKWCTQSKESQMRVLTNTRQDWWQKVTAKYRALITLAVSLLWLKL</sequence>
<comment type="caution">
    <text evidence="1">The sequence shown here is derived from an EMBL/GenBank/DDBJ whole genome shotgun (WGS) entry which is preliminary data.</text>
</comment>
<name>A0AAV3PFR3_LITER</name>
<gene>
    <name evidence="1" type="ORF">LIER_09103</name>
</gene>
<dbReference type="AlphaFoldDB" id="A0AAV3PFR3"/>
<evidence type="ECO:0000313" key="2">
    <source>
        <dbReference type="Proteomes" id="UP001454036"/>
    </source>
</evidence>
<protein>
    <submittedName>
        <fullName evidence="1">Uncharacterized protein</fullName>
    </submittedName>
</protein>
<dbReference type="EMBL" id="BAABME010001524">
    <property type="protein sequence ID" value="GAA0150083.1"/>
    <property type="molecule type" value="Genomic_DNA"/>
</dbReference>
<organism evidence="1 2">
    <name type="scientific">Lithospermum erythrorhizon</name>
    <name type="common">Purple gromwell</name>
    <name type="synonym">Lithospermum officinale var. erythrorhizon</name>
    <dbReference type="NCBI Taxonomy" id="34254"/>
    <lineage>
        <taxon>Eukaryota</taxon>
        <taxon>Viridiplantae</taxon>
        <taxon>Streptophyta</taxon>
        <taxon>Embryophyta</taxon>
        <taxon>Tracheophyta</taxon>
        <taxon>Spermatophyta</taxon>
        <taxon>Magnoliopsida</taxon>
        <taxon>eudicotyledons</taxon>
        <taxon>Gunneridae</taxon>
        <taxon>Pentapetalae</taxon>
        <taxon>asterids</taxon>
        <taxon>lamiids</taxon>
        <taxon>Boraginales</taxon>
        <taxon>Boraginaceae</taxon>
        <taxon>Boraginoideae</taxon>
        <taxon>Lithospermeae</taxon>
        <taxon>Lithospermum</taxon>
    </lineage>
</organism>
<keyword evidence="2" id="KW-1185">Reference proteome</keyword>
<proteinExistence type="predicted"/>
<accession>A0AAV3PFR3</accession>
<dbReference type="Proteomes" id="UP001454036">
    <property type="component" value="Unassembled WGS sequence"/>
</dbReference>
<reference evidence="1 2" key="1">
    <citation type="submission" date="2024-01" db="EMBL/GenBank/DDBJ databases">
        <title>The complete chloroplast genome sequence of Lithospermum erythrorhizon: insights into the phylogenetic relationship among Boraginaceae species and the maternal lineages of purple gromwells.</title>
        <authorList>
            <person name="Okada T."/>
            <person name="Watanabe K."/>
        </authorList>
    </citation>
    <scope>NUCLEOTIDE SEQUENCE [LARGE SCALE GENOMIC DNA]</scope>
</reference>